<accession>A0A445MQS3</accession>
<evidence type="ECO:0000256" key="5">
    <source>
        <dbReference type="ARBA" id="ARBA00022617"/>
    </source>
</evidence>
<proteinExistence type="inferred from homology"/>
<dbReference type="GO" id="GO:0009061">
    <property type="term" value="P:anaerobic respiration"/>
    <property type="evidence" value="ECO:0007669"/>
    <property type="project" value="TreeGrafter"/>
</dbReference>
<dbReference type="InterPro" id="IPR051174">
    <property type="entry name" value="Cytochrome_c-type_ET"/>
</dbReference>
<dbReference type="InterPro" id="IPR038266">
    <property type="entry name" value="NapC/NirT_cytc_sf"/>
</dbReference>
<dbReference type="InterPro" id="IPR036280">
    <property type="entry name" value="Multihaem_cyt_sf"/>
</dbReference>
<evidence type="ECO:0000256" key="12">
    <source>
        <dbReference type="PIRNR" id="PIRNR000013"/>
    </source>
</evidence>
<dbReference type="PANTHER" id="PTHR30333">
    <property type="entry name" value="CYTOCHROME C-TYPE PROTEIN"/>
    <property type="match status" value="1"/>
</dbReference>
<evidence type="ECO:0000256" key="7">
    <source>
        <dbReference type="ARBA" id="ARBA00022723"/>
    </source>
</evidence>
<comment type="subcellular location">
    <subcellularLocation>
        <location evidence="1">Cell membrane</location>
        <topology evidence="1">Single-pass membrane protein</topology>
    </subcellularLocation>
</comment>
<dbReference type="GO" id="GO:0022900">
    <property type="term" value="P:electron transport chain"/>
    <property type="evidence" value="ECO:0007669"/>
    <property type="project" value="InterPro"/>
</dbReference>
<keyword evidence="5 12" id="KW-0349">Heme</keyword>
<keyword evidence="8 12" id="KW-0249">Electron transport</keyword>
<sequence>MTQILTSVFVGIFIGVGIYTFHYAEGLSYVSTEPQVCANCHIMRPQLDSWQKSSHHKAALCVDCHLPHDFIGKYIAKADNGRRHSTGFTFQNFHEPITITEKDSRILQKNCLRCHEPMVQDLVMIGQTDSNTTYCVRCHEGVGHGERVGLGRMDKNDK</sequence>
<protein>
    <recommendedName>
        <fullName evidence="12">Cytochrome c-type protein</fullName>
    </recommendedName>
</protein>
<feature type="domain" description="NapC/NirT cytochrome c N-terminal" evidence="13">
    <location>
        <begin position="3"/>
        <end position="144"/>
    </location>
</feature>
<evidence type="ECO:0000256" key="8">
    <source>
        <dbReference type="ARBA" id="ARBA00022982"/>
    </source>
</evidence>
<evidence type="ECO:0000256" key="11">
    <source>
        <dbReference type="ARBA" id="ARBA00023136"/>
    </source>
</evidence>
<dbReference type="GO" id="GO:0005886">
    <property type="term" value="C:plasma membrane"/>
    <property type="evidence" value="ECO:0007669"/>
    <property type="project" value="UniProtKB-SubCell"/>
</dbReference>
<keyword evidence="11" id="KW-0472">Membrane</keyword>
<gene>
    <name evidence="14" type="ORF">PITCH_A1050015</name>
</gene>
<dbReference type="NCBIfam" id="TIGR03153">
    <property type="entry name" value="cytochr_NrfH"/>
    <property type="match status" value="1"/>
</dbReference>
<name>A0A445MQS3_9BACT</name>
<dbReference type="AlphaFoldDB" id="A0A445MQS3"/>
<dbReference type="Gene3D" id="1.10.3820.10">
    <property type="entry name" value="Di-heme elbow motif domain"/>
    <property type="match status" value="1"/>
</dbReference>
<evidence type="ECO:0000256" key="3">
    <source>
        <dbReference type="ARBA" id="ARBA00022448"/>
    </source>
</evidence>
<keyword evidence="6" id="KW-0812">Transmembrane</keyword>
<evidence type="ECO:0000256" key="1">
    <source>
        <dbReference type="ARBA" id="ARBA00004162"/>
    </source>
</evidence>
<dbReference type="GO" id="GO:0046872">
    <property type="term" value="F:metal ion binding"/>
    <property type="evidence" value="ECO:0007669"/>
    <property type="project" value="UniProtKB-KW"/>
</dbReference>
<keyword evidence="10 12" id="KW-0408">Iron</keyword>
<comment type="similarity">
    <text evidence="2">Belongs to the NapC/NirT/NrfH family.</text>
</comment>
<dbReference type="PIRSF" id="PIRSF000013">
    <property type="entry name" value="4_hem_cytochrm_NapC"/>
    <property type="match status" value="1"/>
</dbReference>
<dbReference type="Pfam" id="PF03264">
    <property type="entry name" value="Cytochrom_NNT"/>
    <property type="match status" value="1"/>
</dbReference>
<evidence type="ECO:0000256" key="2">
    <source>
        <dbReference type="ARBA" id="ARBA00007395"/>
    </source>
</evidence>
<dbReference type="InterPro" id="IPR005126">
    <property type="entry name" value="NapC/NirT_cyt_c_N"/>
</dbReference>
<evidence type="ECO:0000256" key="10">
    <source>
        <dbReference type="ARBA" id="ARBA00023004"/>
    </source>
</evidence>
<dbReference type="InterPro" id="IPR017571">
    <property type="entry name" value="NrfH"/>
</dbReference>
<evidence type="ECO:0000256" key="9">
    <source>
        <dbReference type="ARBA" id="ARBA00022989"/>
    </source>
</evidence>
<evidence type="ECO:0000256" key="6">
    <source>
        <dbReference type="ARBA" id="ARBA00022692"/>
    </source>
</evidence>
<dbReference type="EMBL" id="OJIN01000008">
    <property type="protein sequence ID" value="SPD71815.1"/>
    <property type="molecule type" value="Genomic_DNA"/>
</dbReference>
<keyword evidence="4" id="KW-1003">Cell membrane</keyword>
<evidence type="ECO:0000313" key="14">
    <source>
        <dbReference type="EMBL" id="SPD71815.1"/>
    </source>
</evidence>
<dbReference type="InterPro" id="IPR024717">
    <property type="entry name" value="NapC/NirT/NrfH"/>
</dbReference>
<evidence type="ECO:0000256" key="4">
    <source>
        <dbReference type="ARBA" id="ARBA00022475"/>
    </source>
</evidence>
<dbReference type="GO" id="GO:0009055">
    <property type="term" value="F:electron transfer activity"/>
    <property type="evidence" value="ECO:0007669"/>
    <property type="project" value="TreeGrafter"/>
</dbReference>
<keyword evidence="9" id="KW-1133">Transmembrane helix</keyword>
<reference evidence="14" key="1">
    <citation type="submission" date="2018-01" db="EMBL/GenBank/DDBJ databases">
        <authorList>
            <person name="Regsiter A."/>
            <person name="William W."/>
        </authorList>
    </citation>
    <scope>NUCLEOTIDE SEQUENCE</scope>
    <source>
        <strain evidence="14">TRIP AH-1</strain>
    </source>
</reference>
<organism evidence="14">
    <name type="scientific">uncultured Desulfobacterium sp</name>
    <dbReference type="NCBI Taxonomy" id="201089"/>
    <lineage>
        <taxon>Bacteria</taxon>
        <taxon>Pseudomonadati</taxon>
        <taxon>Thermodesulfobacteriota</taxon>
        <taxon>Desulfobacteria</taxon>
        <taxon>Desulfobacterales</taxon>
        <taxon>Desulfobacteriaceae</taxon>
        <taxon>Desulfobacterium</taxon>
        <taxon>environmental samples</taxon>
    </lineage>
</organism>
<comment type="PTM">
    <text evidence="12">Binds 4 heme groups per subunit.</text>
</comment>
<evidence type="ECO:0000259" key="13">
    <source>
        <dbReference type="Pfam" id="PF03264"/>
    </source>
</evidence>
<keyword evidence="7 12" id="KW-0479">Metal-binding</keyword>
<dbReference type="SUPFAM" id="SSF48695">
    <property type="entry name" value="Multiheme cytochromes"/>
    <property type="match status" value="1"/>
</dbReference>
<dbReference type="PANTHER" id="PTHR30333:SF1">
    <property type="entry name" value="CYTOCHROME C-TYPE PROTEIN NAPC"/>
    <property type="match status" value="1"/>
</dbReference>
<keyword evidence="3 12" id="KW-0813">Transport</keyword>